<evidence type="ECO:0000313" key="1">
    <source>
        <dbReference type="EMBL" id="QOE32777.1"/>
    </source>
</evidence>
<proteinExistence type="predicted"/>
<protein>
    <submittedName>
        <fullName evidence="1">Uncharacterized protein</fullName>
    </submittedName>
</protein>
<organism evidence="1 2">
    <name type="scientific">Achromobacter phage Mano</name>
    <dbReference type="NCBI Taxonomy" id="2767570"/>
    <lineage>
        <taxon>Viruses</taxon>
        <taxon>Duplodnaviria</taxon>
        <taxon>Heunggongvirae</taxon>
        <taxon>Uroviricota</taxon>
        <taxon>Caudoviricetes</taxon>
        <taxon>Manovirus</taxon>
        <taxon>Manovirus Mano</taxon>
    </lineage>
</organism>
<gene>
    <name evidence="1" type="ORF">CPT_Mano_045</name>
</gene>
<name>A0A7L8G6E3_9CAUD</name>
<dbReference type="Proteomes" id="UP000516893">
    <property type="component" value="Segment"/>
</dbReference>
<sequence length="111" mass="12783">MNTRDFIRQREKITRECKNERQRNNAMRRLVNQAGAVVVVIGGKVAGWRMKDGAMVCTKFRHKDQVSAELMLARAKASNWNHHRIPTRAYACPHCHGWHLTSQPAQYDQAA</sequence>
<reference evidence="1 2" key="1">
    <citation type="submission" date="2020-07" db="EMBL/GenBank/DDBJ databases">
        <title>Complete genome sequence of Achromobacter sp. phage Mano.</title>
        <authorList>
            <person name="Bartz M.L."/>
            <person name="Yao G.W."/>
            <person name="Le T."/>
            <person name="Gonzalez C."/>
            <person name="Young R."/>
            <person name="Liu M."/>
        </authorList>
    </citation>
    <scope>NUCLEOTIDE SEQUENCE [LARGE SCALE GENOMIC DNA]</scope>
</reference>
<evidence type="ECO:0000313" key="2">
    <source>
        <dbReference type="Proteomes" id="UP000516893"/>
    </source>
</evidence>
<dbReference type="EMBL" id="MT708550">
    <property type="protein sequence ID" value="QOE32777.1"/>
    <property type="molecule type" value="Genomic_DNA"/>
</dbReference>
<keyword evidence="2" id="KW-1185">Reference proteome</keyword>
<accession>A0A7L8G6E3</accession>